<feature type="domain" description="CEMIP beta-helix" evidence="2">
    <location>
        <begin position="37"/>
        <end position="233"/>
    </location>
</feature>
<dbReference type="InterPro" id="IPR052387">
    <property type="entry name" value="Fibrocystin"/>
</dbReference>
<dbReference type="PANTHER" id="PTHR46769">
    <property type="entry name" value="POLYCYSTIC KIDNEY AND HEPATIC DISEASE 1 (AUTOSOMAL RECESSIVE)-LIKE 1"/>
    <property type="match status" value="1"/>
</dbReference>
<dbReference type="Proteomes" id="UP001186944">
    <property type="component" value="Unassembled WGS sequence"/>
</dbReference>
<dbReference type="Pfam" id="PF24606">
    <property type="entry name" value="CEMIP_beta-hel"/>
    <property type="match status" value="1"/>
</dbReference>
<sequence length="410" mass="46225">KYEHYGKIYMNVDMRAEVGLLTRNIVIESEVEEGENNGGHVKFLMNFKQVRVEGVELTKLGDPIELGRYPLHYHMCLDIGATGSYLRQNSIHHTFIRCTTIHGTFGAHVQDNTCYNYVGNGFFLEDGGEKNTTLEGNLAAVGYKGDKDKPLIPSDRQPSAFWITNPKTYVRNNAAAGGEGVGFFYVYPVEPIGLTKTIFGDDMSMFFLPDEARRTPIWEFDNNVAHSFHKAGLFIDNTLQPDGEVDDYNFYEPRVDPLDENSEWQIVEISRATGKNTVFLYTFISHVSQHYIDNGIGKLFTIMIRFAFDENALKDQYDTTGNRVYDGNSSVPHFTDINGDDIASLLDTDGSVTGIEGARVLRNYPFHVTSACTYRENWNLAVCPHVYGQVCMCCTLTYSKLLSTNVVLHL</sequence>
<dbReference type="InterPro" id="IPR011050">
    <property type="entry name" value="Pectin_lyase_fold/virulence"/>
</dbReference>
<evidence type="ECO:0000259" key="2">
    <source>
        <dbReference type="Pfam" id="PF24606"/>
    </source>
</evidence>
<reference evidence="3" key="1">
    <citation type="submission" date="2019-08" db="EMBL/GenBank/DDBJ databases">
        <title>The improved chromosome-level genome for the pearl oyster Pinctada fucata martensii using PacBio sequencing and Hi-C.</title>
        <authorList>
            <person name="Zheng Z."/>
        </authorList>
    </citation>
    <scope>NUCLEOTIDE SEQUENCE</scope>
    <source>
        <strain evidence="3">ZZ-2019</strain>
        <tissue evidence="3">Adductor muscle</tissue>
    </source>
</reference>
<dbReference type="EMBL" id="VSWD01000004">
    <property type="protein sequence ID" value="KAK3105256.1"/>
    <property type="molecule type" value="Genomic_DNA"/>
</dbReference>
<keyword evidence="4" id="KW-1185">Reference proteome</keyword>
<accession>A0AA88YTU1</accession>
<dbReference type="InterPro" id="IPR055401">
    <property type="entry name" value="CEMIP_beta-hel_dom"/>
</dbReference>
<dbReference type="AlphaFoldDB" id="A0AA88YTU1"/>
<evidence type="ECO:0000313" key="4">
    <source>
        <dbReference type="Proteomes" id="UP001186944"/>
    </source>
</evidence>
<keyword evidence="1" id="KW-0732">Signal</keyword>
<gene>
    <name evidence="3" type="ORF">FSP39_020921</name>
</gene>
<evidence type="ECO:0000256" key="1">
    <source>
        <dbReference type="ARBA" id="ARBA00022729"/>
    </source>
</evidence>
<name>A0AA88YTU1_PINIB</name>
<comment type="caution">
    <text evidence="3">The sequence shown here is derived from an EMBL/GenBank/DDBJ whole genome shotgun (WGS) entry which is preliminary data.</text>
</comment>
<feature type="non-terminal residue" evidence="3">
    <location>
        <position position="1"/>
    </location>
</feature>
<proteinExistence type="predicted"/>
<organism evidence="3 4">
    <name type="scientific">Pinctada imbricata</name>
    <name type="common">Atlantic pearl-oyster</name>
    <name type="synonym">Pinctada martensii</name>
    <dbReference type="NCBI Taxonomy" id="66713"/>
    <lineage>
        <taxon>Eukaryota</taxon>
        <taxon>Metazoa</taxon>
        <taxon>Spiralia</taxon>
        <taxon>Lophotrochozoa</taxon>
        <taxon>Mollusca</taxon>
        <taxon>Bivalvia</taxon>
        <taxon>Autobranchia</taxon>
        <taxon>Pteriomorphia</taxon>
        <taxon>Pterioida</taxon>
        <taxon>Pterioidea</taxon>
        <taxon>Pteriidae</taxon>
        <taxon>Pinctada</taxon>
    </lineage>
</organism>
<dbReference type="SUPFAM" id="SSF51126">
    <property type="entry name" value="Pectin lyase-like"/>
    <property type="match status" value="1"/>
</dbReference>
<protein>
    <recommendedName>
        <fullName evidence="2">CEMIP beta-helix domain-containing protein</fullName>
    </recommendedName>
</protein>
<evidence type="ECO:0000313" key="3">
    <source>
        <dbReference type="EMBL" id="KAK3105256.1"/>
    </source>
</evidence>
<dbReference type="PANTHER" id="PTHR46769:SF2">
    <property type="entry name" value="FIBROCYSTIN-L ISOFORM 2 PRECURSOR-RELATED"/>
    <property type="match status" value="1"/>
</dbReference>